<feature type="domain" description="PTS EIIB type-3" evidence="8">
    <location>
        <begin position="1"/>
        <end position="105"/>
    </location>
</feature>
<proteinExistence type="predicted"/>
<evidence type="ECO:0000256" key="3">
    <source>
        <dbReference type="ARBA" id="ARBA00022597"/>
    </source>
</evidence>
<keyword evidence="6" id="KW-0418">Kinase</keyword>
<keyword evidence="5" id="KW-0598">Phosphotransferase system</keyword>
<dbReference type="InterPro" id="IPR051819">
    <property type="entry name" value="PTS_sugar-specific_EIIB"/>
</dbReference>
<dbReference type="EMBL" id="AYZR01000008">
    <property type="protein sequence ID" value="KRM93376.1"/>
    <property type="molecule type" value="Genomic_DNA"/>
</dbReference>
<evidence type="ECO:0000256" key="1">
    <source>
        <dbReference type="ARBA" id="ARBA00022448"/>
    </source>
</evidence>
<keyword evidence="10" id="KW-1185">Reference proteome</keyword>
<evidence type="ECO:0000313" key="10">
    <source>
        <dbReference type="Proteomes" id="UP000051256"/>
    </source>
</evidence>
<protein>
    <recommendedName>
        <fullName evidence="8">PTS EIIB type-3 domain-containing protein</fullName>
    </recommendedName>
</protein>
<evidence type="ECO:0000256" key="2">
    <source>
        <dbReference type="ARBA" id="ARBA00022553"/>
    </source>
</evidence>
<dbReference type="GO" id="GO:0009401">
    <property type="term" value="P:phosphoenolpyruvate-dependent sugar phosphotransferase system"/>
    <property type="evidence" value="ECO:0007669"/>
    <property type="project" value="UniProtKB-KW"/>
</dbReference>
<dbReference type="AlphaFoldDB" id="A0A0R2CQP2"/>
<accession>A0A0R2CQP2</accession>
<gene>
    <name evidence="9" type="ORF">FC56_GL000087</name>
</gene>
<dbReference type="InterPro" id="IPR013012">
    <property type="entry name" value="PTS_EIIB_3"/>
</dbReference>
<keyword evidence="1" id="KW-0813">Transport</keyword>
<evidence type="ECO:0000259" key="8">
    <source>
        <dbReference type="PROSITE" id="PS51100"/>
    </source>
</evidence>
<comment type="caution">
    <text evidence="9">The sequence shown here is derived from an EMBL/GenBank/DDBJ whole genome shotgun (WGS) entry which is preliminary data.</text>
</comment>
<name>A0A0R2CQP2_9LACO</name>
<dbReference type="RefSeq" id="WP_056978029.1">
    <property type="nucleotide sequence ID" value="NZ_AYZR01000008.1"/>
</dbReference>
<evidence type="ECO:0000256" key="5">
    <source>
        <dbReference type="ARBA" id="ARBA00022683"/>
    </source>
</evidence>
<dbReference type="STRING" id="1423802.FC56_GL000087"/>
<reference evidence="9 10" key="1">
    <citation type="journal article" date="2015" name="Genome Announc.">
        <title>Expanding the biotechnology potential of lactobacilli through comparative genomics of 213 strains and associated genera.</title>
        <authorList>
            <person name="Sun Z."/>
            <person name="Harris H.M."/>
            <person name="McCann A."/>
            <person name="Guo C."/>
            <person name="Argimon S."/>
            <person name="Zhang W."/>
            <person name="Yang X."/>
            <person name="Jeffery I.B."/>
            <person name="Cooney J.C."/>
            <person name="Kagawa T.F."/>
            <person name="Liu W."/>
            <person name="Song Y."/>
            <person name="Salvetti E."/>
            <person name="Wrobel A."/>
            <person name="Rasinkangas P."/>
            <person name="Parkhill J."/>
            <person name="Rea M.C."/>
            <person name="O'Sullivan O."/>
            <person name="Ritari J."/>
            <person name="Douillard F.P."/>
            <person name="Paul Ross R."/>
            <person name="Yang R."/>
            <person name="Briner A.E."/>
            <person name="Felis G.E."/>
            <person name="de Vos W.M."/>
            <person name="Barrangou R."/>
            <person name="Klaenhammer T.R."/>
            <person name="Caufield P.W."/>
            <person name="Cui Y."/>
            <person name="Zhang H."/>
            <person name="O'Toole P.W."/>
        </authorList>
    </citation>
    <scope>NUCLEOTIDE SEQUENCE [LARGE SCALE GENOMIC DNA]</scope>
    <source>
        <strain evidence="9 10">DSM 24302</strain>
    </source>
</reference>
<feature type="modified residue" description="Phosphocysteine; by EIIA" evidence="7">
    <location>
        <position position="8"/>
    </location>
</feature>
<keyword evidence="2" id="KW-0597">Phosphoprotein</keyword>
<dbReference type="InterPro" id="IPR003501">
    <property type="entry name" value="PTS_EIIB_2/3"/>
</dbReference>
<dbReference type="GO" id="GO:0008982">
    <property type="term" value="F:protein-N(PI)-phosphohistidine-sugar phosphotransferase activity"/>
    <property type="evidence" value="ECO:0007669"/>
    <property type="project" value="InterPro"/>
</dbReference>
<dbReference type="Pfam" id="PF02302">
    <property type="entry name" value="PTS_IIB"/>
    <property type="match status" value="1"/>
</dbReference>
<keyword evidence="3" id="KW-0762">Sugar transport</keyword>
<sequence length="107" mass="11741">MKTVLLVCEAGISSDFLAKSAKIFVEGYQAPINYITTDFAEANTYLDNGIDLILVAPQAQYHDEVEELSKSGIPVSQIPDVVYGWANGEKLVKFTLNELMLPDAKAM</sequence>
<dbReference type="Gene3D" id="3.40.50.2300">
    <property type="match status" value="1"/>
</dbReference>
<dbReference type="PANTHER" id="PTHR34581">
    <property type="entry name" value="PTS SYSTEM N,N'-DIACETYLCHITOBIOSE-SPECIFIC EIIB COMPONENT"/>
    <property type="match status" value="1"/>
</dbReference>
<dbReference type="PANTHER" id="PTHR34581:SF2">
    <property type="entry name" value="PTS SYSTEM N,N'-DIACETYLCHITOBIOSE-SPECIFIC EIIB COMPONENT"/>
    <property type="match status" value="1"/>
</dbReference>
<dbReference type="InterPro" id="IPR036095">
    <property type="entry name" value="PTS_EIIB-like_sf"/>
</dbReference>
<evidence type="ECO:0000256" key="7">
    <source>
        <dbReference type="PROSITE-ProRule" id="PRU00423"/>
    </source>
</evidence>
<evidence type="ECO:0000313" key="9">
    <source>
        <dbReference type="EMBL" id="KRM93376.1"/>
    </source>
</evidence>
<keyword evidence="4" id="KW-0808">Transferase</keyword>
<dbReference type="GO" id="GO:0016301">
    <property type="term" value="F:kinase activity"/>
    <property type="evidence" value="ECO:0007669"/>
    <property type="project" value="UniProtKB-KW"/>
</dbReference>
<dbReference type="SUPFAM" id="SSF52794">
    <property type="entry name" value="PTS system IIB component-like"/>
    <property type="match status" value="1"/>
</dbReference>
<evidence type="ECO:0000256" key="6">
    <source>
        <dbReference type="ARBA" id="ARBA00022777"/>
    </source>
</evidence>
<organism evidence="9 10">
    <name type="scientific">Lentilactobacillus senioris DSM 24302 = JCM 17472</name>
    <dbReference type="NCBI Taxonomy" id="1423802"/>
    <lineage>
        <taxon>Bacteria</taxon>
        <taxon>Bacillati</taxon>
        <taxon>Bacillota</taxon>
        <taxon>Bacilli</taxon>
        <taxon>Lactobacillales</taxon>
        <taxon>Lactobacillaceae</taxon>
        <taxon>Lentilactobacillus</taxon>
    </lineage>
</organism>
<dbReference type="Proteomes" id="UP000051256">
    <property type="component" value="Unassembled WGS sequence"/>
</dbReference>
<dbReference type="PROSITE" id="PS51100">
    <property type="entry name" value="PTS_EIIB_TYPE_3"/>
    <property type="match status" value="1"/>
</dbReference>
<evidence type="ECO:0000256" key="4">
    <source>
        <dbReference type="ARBA" id="ARBA00022679"/>
    </source>
</evidence>
<dbReference type="PATRIC" id="fig|1423802.4.peg.88"/>